<accession>A0A0U2UZ81</accession>
<dbReference type="EMBL" id="KT286765">
    <property type="protein sequence ID" value="ALS31052.1"/>
    <property type="molecule type" value="mRNA"/>
</dbReference>
<sequence>MQKFICVAVAILVISSVAAAFAPNDVHEAAGKCRLENGIQSDAELNNVNDRKVKCYFGCFMREMGMIVNGKVNPDKEIELIKTITPEQYNEEIKAKVYECANITSVITDVCELGMTSYLCVFGKV</sequence>
<name>A0A0U2UZ81_9HEMI</name>
<protein>
    <submittedName>
        <fullName evidence="2">Odorant-binding protein</fullName>
    </submittedName>
</protein>
<dbReference type="GO" id="GO:0005549">
    <property type="term" value="F:odorant binding"/>
    <property type="evidence" value="ECO:0007669"/>
    <property type="project" value="InterPro"/>
</dbReference>
<dbReference type="Pfam" id="PF01395">
    <property type="entry name" value="PBP_GOBP"/>
    <property type="match status" value="1"/>
</dbReference>
<gene>
    <name evidence="2" type="primary">OBP2</name>
</gene>
<dbReference type="CDD" id="cd23992">
    <property type="entry name" value="PBP_GOBP"/>
    <property type="match status" value="1"/>
</dbReference>
<dbReference type="InterPro" id="IPR036728">
    <property type="entry name" value="PBP_GOBP_sf"/>
</dbReference>
<feature type="signal peptide" evidence="1">
    <location>
        <begin position="1"/>
        <end position="20"/>
    </location>
</feature>
<reference evidence="2" key="1">
    <citation type="submission" date="2015-07" db="EMBL/GenBank/DDBJ databases">
        <title>Identification and expression pattern of odorant-binding protein gene in Phenacoccus solenopsis Tinsley.</title>
        <authorList>
            <person name="Zhao J."/>
        </authorList>
    </citation>
    <scope>NUCLEOTIDE SEQUENCE</scope>
</reference>
<keyword evidence="1" id="KW-0732">Signal</keyword>
<proteinExistence type="evidence at transcript level"/>
<feature type="chain" id="PRO_5006832786" evidence="1">
    <location>
        <begin position="21"/>
        <end position="125"/>
    </location>
</feature>
<dbReference type="Gene3D" id="1.10.238.20">
    <property type="entry name" value="Pheromone/general odorant binding protein domain"/>
    <property type="match status" value="1"/>
</dbReference>
<dbReference type="AlphaFoldDB" id="A0A0U2UZ81"/>
<dbReference type="SUPFAM" id="SSF47565">
    <property type="entry name" value="Insect pheromone/odorant-binding proteins"/>
    <property type="match status" value="1"/>
</dbReference>
<organism evidence="2">
    <name type="scientific">Phenacoccus solenopsis</name>
    <name type="common">Solenopsis mealybug</name>
    <dbReference type="NCBI Taxonomy" id="483260"/>
    <lineage>
        <taxon>Eukaryota</taxon>
        <taxon>Metazoa</taxon>
        <taxon>Ecdysozoa</taxon>
        <taxon>Arthropoda</taxon>
        <taxon>Hexapoda</taxon>
        <taxon>Insecta</taxon>
        <taxon>Pterygota</taxon>
        <taxon>Neoptera</taxon>
        <taxon>Paraneoptera</taxon>
        <taxon>Hemiptera</taxon>
        <taxon>Sternorrhyncha</taxon>
        <taxon>Coccoidea</taxon>
        <taxon>Pseudococcidae</taxon>
        <taxon>Phenacoccus</taxon>
    </lineage>
</organism>
<evidence type="ECO:0000313" key="2">
    <source>
        <dbReference type="EMBL" id="ALS31052.1"/>
    </source>
</evidence>
<dbReference type="InterPro" id="IPR006170">
    <property type="entry name" value="PBP/GOBP"/>
</dbReference>
<evidence type="ECO:0000256" key="1">
    <source>
        <dbReference type="SAM" id="SignalP"/>
    </source>
</evidence>
<dbReference type="SMART" id="SM00708">
    <property type="entry name" value="PhBP"/>
    <property type="match status" value="1"/>
</dbReference>